<keyword evidence="3" id="KW-1185">Reference proteome</keyword>
<dbReference type="GO" id="GO:0007508">
    <property type="term" value="P:larval heart development"/>
    <property type="evidence" value="ECO:0007669"/>
    <property type="project" value="TreeGrafter"/>
</dbReference>
<dbReference type="EMBL" id="KL279882">
    <property type="protein sequence ID" value="KFZ67293.1"/>
    <property type="molecule type" value="Genomic_DNA"/>
</dbReference>
<feature type="non-terminal residue" evidence="2">
    <location>
        <position position="199"/>
    </location>
</feature>
<dbReference type="PANTHER" id="PTHR33395">
    <property type="entry name" value="TRANSCRIPTASE, PUTATIVE-RELATED-RELATED"/>
    <property type="match status" value="1"/>
</dbReference>
<evidence type="ECO:0000256" key="1">
    <source>
        <dbReference type="SAM" id="MobiDB-lite"/>
    </source>
</evidence>
<accession>A0A094L7H5</accession>
<organism evidence="2 3">
    <name type="scientific">Podiceps cristatus</name>
    <name type="common">Great crested grebe</name>
    <dbReference type="NCBI Taxonomy" id="345573"/>
    <lineage>
        <taxon>Eukaryota</taxon>
        <taxon>Metazoa</taxon>
        <taxon>Chordata</taxon>
        <taxon>Craniata</taxon>
        <taxon>Vertebrata</taxon>
        <taxon>Euteleostomi</taxon>
        <taxon>Archelosauria</taxon>
        <taxon>Archosauria</taxon>
        <taxon>Dinosauria</taxon>
        <taxon>Saurischia</taxon>
        <taxon>Theropoda</taxon>
        <taxon>Coelurosauria</taxon>
        <taxon>Aves</taxon>
        <taxon>Neognathae</taxon>
        <taxon>Neoaves</taxon>
        <taxon>Mirandornithes</taxon>
        <taxon>Podicipediformes</taxon>
        <taxon>Podicipedidae</taxon>
        <taxon>Podiceps</taxon>
    </lineage>
</organism>
<evidence type="ECO:0000313" key="3">
    <source>
        <dbReference type="Proteomes" id="UP000053854"/>
    </source>
</evidence>
<sequence>VRTLHFRKVKFQLFKELLSRTPWETVLGDKGAEQSWQILKDAFPRAQELSVPRCRKSGREGKKPAWLTRDMLVKLKSKRELHRQWKQGRVTCEEYRDAARLCRDGVRKAKAQLELNLARNTKNSKKGFYRYLNQKRKVKENVRALTNENGELVLTHGEKAEILKSFFASVFTGNRSPPQSRVKGHHDGDQGCKTPPIIR</sequence>
<feature type="non-terminal residue" evidence="2">
    <location>
        <position position="1"/>
    </location>
</feature>
<reference evidence="2 3" key="1">
    <citation type="submission" date="2014-04" db="EMBL/GenBank/DDBJ databases">
        <title>Genome evolution of avian class.</title>
        <authorList>
            <person name="Zhang G."/>
            <person name="Li C."/>
        </authorList>
    </citation>
    <scope>NUCLEOTIDE SEQUENCE [LARGE SCALE GENOMIC DNA]</scope>
    <source>
        <strain evidence="2">BGI_N338</strain>
    </source>
</reference>
<dbReference type="GO" id="GO:0061343">
    <property type="term" value="P:cell adhesion involved in heart morphogenesis"/>
    <property type="evidence" value="ECO:0007669"/>
    <property type="project" value="TreeGrafter"/>
</dbReference>
<gene>
    <name evidence="2" type="ORF">N338_10186</name>
</gene>
<dbReference type="Proteomes" id="UP000053854">
    <property type="component" value="Unassembled WGS sequence"/>
</dbReference>
<dbReference type="AlphaFoldDB" id="A0A094L7H5"/>
<evidence type="ECO:0000313" key="2">
    <source>
        <dbReference type="EMBL" id="KFZ67293.1"/>
    </source>
</evidence>
<dbReference type="OrthoDB" id="9367242at2759"/>
<protein>
    <submittedName>
        <fullName evidence="2">Uncharacterized protein</fullName>
    </submittedName>
</protein>
<proteinExistence type="predicted"/>
<name>A0A094L7H5_PODCR</name>
<dbReference type="PANTHER" id="PTHR33395:SF22">
    <property type="entry name" value="REVERSE TRANSCRIPTASE DOMAIN-CONTAINING PROTEIN"/>
    <property type="match status" value="1"/>
</dbReference>
<dbReference type="GO" id="GO:0031012">
    <property type="term" value="C:extracellular matrix"/>
    <property type="evidence" value="ECO:0007669"/>
    <property type="project" value="TreeGrafter"/>
</dbReference>
<feature type="region of interest" description="Disordered" evidence="1">
    <location>
        <begin position="174"/>
        <end position="199"/>
    </location>
</feature>